<name>A0A7R9FRJ7_9CRUS</name>
<evidence type="ECO:0000259" key="1">
    <source>
        <dbReference type="PROSITE" id="PS50853"/>
    </source>
</evidence>
<keyword evidence="3" id="KW-1185">Reference proteome</keyword>
<sequence>MIIRVQDLPLAPVNLEVSEVTASSLRLDWSYPTSSSMSPSFEPNHAVKEYEVKFHLTHESGVFEISGITEQYYTVQHLNYSTEYVFSVRAANFIGKGPWTPWTTATTRGPRTSLVMNFGRKAGQAN</sequence>
<dbReference type="EMBL" id="LR903594">
    <property type="protein sequence ID" value="CAD7252063.1"/>
    <property type="molecule type" value="Genomic_DNA"/>
</dbReference>
<dbReference type="CDD" id="cd00063">
    <property type="entry name" value="FN3"/>
    <property type="match status" value="1"/>
</dbReference>
<accession>A0A7R9FRJ7</accession>
<dbReference type="SUPFAM" id="SSF49265">
    <property type="entry name" value="Fibronectin type III"/>
    <property type="match status" value="1"/>
</dbReference>
<reference evidence="2" key="1">
    <citation type="submission" date="2020-11" db="EMBL/GenBank/DDBJ databases">
        <authorList>
            <person name="Tran Van P."/>
        </authorList>
    </citation>
    <scope>NUCLEOTIDE SEQUENCE</scope>
</reference>
<dbReference type="AlphaFoldDB" id="A0A7R9FRJ7"/>
<proteinExistence type="predicted"/>
<dbReference type="InterPro" id="IPR013783">
    <property type="entry name" value="Ig-like_fold"/>
</dbReference>
<feature type="domain" description="Fibronectin type-III" evidence="1">
    <location>
        <begin position="11"/>
        <end position="110"/>
    </location>
</feature>
<dbReference type="SMART" id="SM00060">
    <property type="entry name" value="FN3"/>
    <property type="match status" value="1"/>
</dbReference>
<organism evidence="2">
    <name type="scientific">Darwinula stevensoni</name>
    <dbReference type="NCBI Taxonomy" id="69355"/>
    <lineage>
        <taxon>Eukaryota</taxon>
        <taxon>Metazoa</taxon>
        <taxon>Ecdysozoa</taxon>
        <taxon>Arthropoda</taxon>
        <taxon>Crustacea</taxon>
        <taxon>Oligostraca</taxon>
        <taxon>Ostracoda</taxon>
        <taxon>Podocopa</taxon>
        <taxon>Podocopida</taxon>
        <taxon>Darwinulocopina</taxon>
        <taxon>Darwinuloidea</taxon>
        <taxon>Darwinulidae</taxon>
        <taxon>Darwinula</taxon>
    </lineage>
</organism>
<evidence type="ECO:0000313" key="2">
    <source>
        <dbReference type="EMBL" id="CAD7252063.1"/>
    </source>
</evidence>
<gene>
    <name evidence="2" type="ORF">DSTB1V02_LOCUS11824</name>
</gene>
<dbReference type="InterPro" id="IPR036116">
    <property type="entry name" value="FN3_sf"/>
</dbReference>
<dbReference type="Pfam" id="PF00041">
    <property type="entry name" value="fn3"/>
    <property type="match status" value="1"/>
</dbReference>
<dbReference type="PRINTS" id="PR00014">
    <property type="entry name" value="FNTYPEIII"/>
</dbReference>
<dbReference type="InterPro" id="IPR003961">
    <property type="entry name" value="FN3_dom"/>
</dbReference>
<dbReference type="PROSITE" id="PS50853">
    <property type="entry name" value="FN3"/>
    <property type="match status" value="1"/>
</dbReference>
<dbReference type="Proteomes" id="UP000677054">
    <property type="component" value="Unassembled WGS sequence"/>
</dbReference>
<dbReference type="EMBL" id="CAJPEV010004077">
    <property type="protein sequence ID" value="CAG0901121.1"/>
    <property type="molecule type" value="Genomic_DNA"/>
</dbReference>
<dbReference type="OrthoDB" id="10253954at2759"/>
<protein>
    <recommendedName>
        <fullName evidence="1">Fibronectin type-III domain-containing protein</fullName>
    </recommendedName>
</protein>
<dbReference type="Gene3D" id="2.60.40.10">
    <property type="entry name" value="Immunoglobulins"/>
    <property type="match status" value="1"/>
</dbReference>
<evidence type="ECO:0000313" key="3">
    <source>
        <dbReference type="Proteomes" id="UP000677054"/>
    </source>
</evidence>